<dbReference type="HOGENOM" id="CLU_2668335_0_0_6"/>
<gene>
    <name evidence="1" type="ordered locus">Kkor_1733</name>
</gene>
<dbReference type="EMBL" id="CP001707">
    <property type="protein sequence ID" value="ACV27145.1"/>
    <property type="molecule type" value="Genomic_DNA"/>
</dbReference>
<dbReference type="STRING" id="523791.Kkor_1733"/>
<dbReference type="RefSeq" id="WP_015780751.1">
    <property type="nucleotide sequence ID" value="NC_013166.1"/>
</dbReference>
<proteinExistence type="predicted"/>
<dbReference type="InParanoid" id="C7RD03"/>
<evidence type="ECO:0000313" key="1">
    <source>
        <dbReference type="EMBL" id="ACV27145.1"/>
    </source>
</evidence>
<dbReference type="AlphaFoldDB" id="C7RD03"/>
<dbReference type="Proteomes" id="UP000001231">
    <property type="component" value="Chromosome"/>
</dbReference>
<evidence type="ECO:0000313" key="2">
    <source>
        <dbReference type="Proteomes" id="UP000001231"/>
    </source>
</evidence>
<dbReference type="KEGG" id="kko:Kkor_1733"/>
<protein>
    <submittedName>
        <fullName evidence="1">Uncharacterized protein</fullName>
    </submittedName>
</protein>
<accession>C7RD03</accession>
<keyword evidence="2" id="KW-1185">Reference proteome</keyword>
<reference evidence="1 2" key="1">
    <citation type="journal article" date="2009" name="Stand. Genomic Sci.">
        <title>Complete genome sequence of Kangiella koreensis type strain (SW-125).</title>
        <authorList>
            <person name="Han C."/>
            <person name="Sikorski J."/>
            <person name="Lapidus A."/>
            <person name="Nolan M."/>
            <person name="Glavina Del Rio T."/>
            <person name="Tice H."/>
            <person name="Cheng J.F."/>
            <person name="Lucas S."/>
            <person name="Chen F."/>
            <person name="Copeland A."/>
            <person name="Ivanova N."/>
            <person name="Mavromatis K."/>
            <person name="Ovchinnikova G."/>
            <person name="Pati A."/>
            <person name="Bruce D."/>
            <person name="Goodwin L."/>
            <person name="Pitluck S."/>
            <person name="Chen A."/>
            <person name="Palaniappan K."/>
            <person name="Land M."/>
            <person name="Hauser L."/>
            <person name="Chang Y.J."/>
            <person name="Jeffries C.D."/>
            <person name="Chain P."/>
            <person name="Saunders E."/>
            <person name="Brettin T."/>
            <person name="Goker M."/>
            <person name="Tindall B.J."/>
            <person name="Bristow J."/>
            <person name="Eisen J.A."/>
            <person name="Markowitz V."/>
            <person name="Hugenholtz P."/>
            <person name="Kyrpides N.C."/>
            <person name="Klenk H.P."/>
            <person name="Detter J.C."/>
        </authorList>
    </citation>
    <scope>NUCLEOTIDE SEQUENCE [LARGE SCALE GENOMIC DNA]</scope>
    <source>
        <strain evidence="2">DSM 16069 / KCTC 12182 / SW-125</strain>
    </source>
</reference>
<sequence>MTYMINAWLDKPQPELQLVEPDSGAVVACWKGRRLNDLFDSGLVSYEELRAATPERLKLVEKALILQMTCEELCGRCLYNSQ</sequence>
<name>C7RD03_KANKD</name>
<organism evidence="1 2">
    <name type="scientific">Kangiella koreensis (strain DSM 16069 / JCM 12317 / KCTC 12182 / SW-125)</name>
    <dbReference type="NCBI Taxonomy" id="523791"/>
    <lineage>
        <taxon>Bacteria</taxon>
        <taxon>Pseudomonadati</taxon>
        <taxon>Pseudomonadota</taxon>
        <taxon>Gammaproteobacteria</taxon>
        <taxon>Kangiellales</taxon>
        <taxon>Kangiellaceae</taxon>
        <taxon>Kangiella</taxon>
    </lineage>
</organism>